<sequence>NDKRIYVGIEQKERETLGLKVEIEEDVNDIEEIQEGIIDTTQTEPKGSNVPWWIIKEETITYSSR</sequence>
<gene>
    <name evidence="1" type="ORF">EZS28_041563</name>
</gene>
<dbReference type="Proteomes" id="UP000324800">
    <property type="component" value="Unassembled WGS sequence"/>
</dbReference>
<evidence type="ECO:0000313" key="2">
    <source>
        <dbReference type="Proteomes" id="UP000324800"/>
    </source>
</evidence>
<dbReference type="AlphaFoldDB" id="A0A5J4TYD1"/>
<evidence type="ECO:0000313" key="1">
    <source>
        <dbReference type="EMBL" id="KAA6362909.1"/>
    </source>
</evidence>
<proteinExistence type="predicted"/>
<organism evidence="1 2">
    <name type="scientific">Streblomastix strix</name>
    <dbReference type="NCBI Taxonomy" id="222440"/>
    <lineage>
        <taxon>Eukaryota</taxon>
        <taxon>Metamonada</taxon>
        <taxon>Preaxostyla</taxon>
        <taxon>Oxymonadida</taxon>
        <taxon>Streblomastigidae</taxon>
        <taxon>Streblomastix</taxon>
    </lineage>
</organism>
<feature type="non-terminal residue" evidence="1">
    <location>
        <position position="1"/>
    </location>
</feature>
<comment type="caution">
    <text evidence="1">The sequence shown here is derived from an EMBL/GenBank/DDBJ whole genome shotgun (WGS) entry which is preliminary data.</text>
</comment>
<accession>A0A5J4TYD1</accession>
<dbReference type="EMBL" id="SNRW01023567">
    <property type="protein sequence ID" value="KAA6362909.1"/>
    <property type="molecule type" value="Genomic_DNA"/>
</dbReference>
<name>A0A5J4TYD1_9EUKA</name>
<protein>
    <submittedName>
        <fullName evidence="1">Uncharacterized protein</fullName>
    </submittedName>
</protein>
<reference evidence="1 2" key="1">
    <citation type="submission" date="2019-03" db="EMBL/GenBank/DDBJ databases">
        <title>Single cell metagenomics reveals metabolic interactions within the superorganism composed of flagellate Streblomastix strix and complex community of Bacteroidetes bacteria on its surface.</title>
        <authorList>
            <person name="Treitli S.C."/>
            <person name="Kolisko M."/>
            <person name="Husnik F."/>
            <person name="Keeling P."/>
            <person name="Hampl V."/>
        </authorList>
    </citation>
    <scope>NUCLEOTIDE SEQUENCE [LARGE SCALE GENOMIC DNA]</scope>
    <source>
        <strain evidence="1">ST1C</strain>
    </source>
</reference>